<accession>A0A1M7PMN9</accession>
<reference evidence="1 2" key="1">
    <citation type="submission" date="2016-11" db="EMBL/GenBank/DDBJ databases">
        <authorList>
            <person name="Jaros S."/>
            <person name="Januszkiewicz K."/>
            <person name="Wedrychowicz H."/>
        </authorList>
    </citation>
    <scope>NUCLEOTIDE SEQUENCE [LARGE SCALE GENOMIC DNA]</scope>
    <source>
        <strain evidence="1 2">DSM 22153</strain>
    </source>
</reference>
<gene>
    <name evidence="1" type="ORF">SAMN05444272_4519</name>
</gene>
<dbReference type="STRING" id="735517.SAMN05444272_4519"/>
<keyword evidence="2" id="KW-1185">Reference proteome</keyword>
<proteinExistence type="predicted"/>
<dbReference type="RefSeq" id="WP_073015640.1">
    <property type="nucleotide sequence ID" value="NZ_FRBW01000009.1"/>
</dbReference>
<evidence type="ECO:0000313" key="2">
    <source>
        <dbReference type="Proteomes" id="UP000186002"/>
    </source>
</evidence>
<dbReference type="EMBL" id="FRBW01000009">
    <property type="protein sequence ID" value="SHN18499.1"/>
    <property type="molecule type" value="Genomic_DNA"/>
</dbReference>
<dbReference type="AlphaFoldDB" id="A0A1M7PMN9"/>
<sequence length="181" mass="19387">MTERVSTPEERRALKLSTQRLIRQCGGQEFSASLTRVSHQTLSDCGNTTGEKHVNTFLALDVALDLILDRTQHGEVPALLRDLCRLAGGVFVPLPDPDARGAFARETAAAVKESGEAVSALVQALADDGEVTPDEIRAGHMIPQLRETVEAFTCLLAHCEDALKADAEKTGVAAISGRGRQ</sequence>
<protein>
    <submittedName>
        <fullName evidence="1">Uncharacterized protein</fullName>
    </submittedName>
</protein>
<evidence type="ECO:0000313" key="1">
    <source>
        <dbReference type="EMBL" id="SHN18499.1"/>
    </source>
</evidence>
<dbReference type="Proteomes" id="UP000186002">
    <property type="component" value="Unassembled WGS sequence"/>
</dbReference>
<dbReference type="OrthoDB" id="8452369at2"/>
<name>A0A1M7PMN9_9HYPH</name>
<organism evidence="1 2">
    <name type="scientific">Roseibium suaedae</name>
    <dbReference type="NCBI Taxonomy" id="735517"/>
    <lineage>
        <taxon>Bacteria</taxon>
        <taxon>Pseudomonadati</taxon>
        <taxon>Pseudomonadota</taxon>
        <taxon>Alphaproteobacteria</taxon>
        <taxon>Hyphomicrobiales</taxon>
        <taxon>Stappiaceae</taxon>
        <taxon>Roseibium</taxon>
    </lineage>
</organism>